<dbReference type="GO" id="GO:0005737">
    <property type="term" value="C:cytoplasm"/>
    <property type="evidence" value="ECO:0007669"/>
    <property type="project" value="UniProtKB-SubCell"/>
</dbReference>
<evidence type="ECO:0000256" key="2">
    <source>
        <dbReference type="ARBA" id="ARBA00022618"/>
    </source>
</evidence>
<keyword evidence="2 5" id="KW-0132">Cell division</keyword>
<dbReference type="EMBL" id="NIOJ01000031">
    <property type="protein sequence ID" value="PNT98075.1"/>
    <property type="molecule type" value="Genomic_DNA"/>
</dbReference>
<gene>
    <name evidence="5 7" type="primary">scpB</name>
    <name evidence="7" type="ORF">CDQ84_11875</name>
</gene>
<name>A0A2K2FH11_9CLOT</name>
<keyword evidence="8" id="KW-1185">Reference proteome</keyword>
<dbReference type="Pfam" id="PF04079">
    <property type="entry name" value="SMC_ScpB"/>
    <property type="match status" value="1"/>
</dbReference>
<reference evidence="7 8" key="1">
    <citation type="submission" date="2017-06" db="EMBL/GenBank/DDBJ databases">
        <title>Investigating the central metabolism of Clostridium thermosuccinogenes.</title>
        <authorList>
            <person name="Koendjbiharie J.G."/>
            <person name="van Kranenburg R."/>
        </authorList>
    </citation>
    <scope>NUCLEOTIDE SEQUENCE [LARGE SCALE GENOMIC DNA]</scope>
    <source>
        <strain evidence="7 8">DSM 5806</strain>
    </source>
</reference>
<dbReference type="Proteomes" id="UP000236151">
    <property type="component" value="Unassembled WGS sequence"/>
</dbReference>
<dbReference type="PANTHER" id="PTHR34298">
    <property type="entry name" value="SEGREGATION AND CONDENSATION PROTEIN B"/>
    <property type="match status" value="1"/>
</dbReference>
<dbReference type="GO" id="GO:0051301">
    <property type="term" value="P:cell division"/>
    <property type="evidence" value="ECO:0007669"/>
    <property type="project" value="UniProtKB-KW"/>
</dbReference>
<comment type="similarity">
    <text evidence="5">Belongs to the ScpB family.</text>
</comment>
<dbReference type="SUPFAM" id="SSF46785">
    <property type="entry name" value="Winged helix' DNA-binding domain"/>
    <property type="match status" value="2"/>
</dbReference>
<evidence type="ECO:0000256" key="1">
    <source>
        <dbReference type="ARBA" id="ARBA00022490"/>
    </source>
</evidence>
<dbReference type="RefSeq" id="WP_103081987.1">
    <property type="nucleotide sequence ID" value="NZ_CP021850.1"/>
</dbReference>
<comment type="caution">
    <text evidence="7">The sequence shown here is derived from an EMBL/GenBank/DDBJ whole genome shotgun (WGS) entry which is preliminary data.</text>
</comment>
<feature type="compositionally biased region" description="Polar residues" evidence="6">
    <location>
        <begin position="198"/>
        <end position="210"/>
    </location>
</feature>
<keyword evidence="1 5" id="KW-0963">Cytoplasm</keyword>
<dbReference type="InterPro" id="IPR005234">
    <property type="entry name" value="ScpB_csome_segregation"/>
</dbReference>
<dbReference type="InterPro" id="IPR036390">
    <property type="entry name" value="WH_DNA-bd_sf"/>
</dbReference>
<dbReference type="OrthoDB" id="9806226at2"/>
<feature type="region of interest" description="Disordered" evidence="6">
    <location>
        <begin position="168"/>
        <end position="210"/>
    </location>
</feature>
<keyword evidence="3 5" id="KW-0159">Chromosome partition</keyword>
<dbReference type="GO" id="GO:0006260">
    <property type="term" value="P:DNA replication"/>
    <property type="evidence" value="ECO:0007669"/>
    <property type="project" value="UniProtKB-UniRule"/>
</dbReference>
<proteinExistence type="inferred from homology"/>
<keyword evidence="4 5" id="KW-0131">Cell cycle</keyword>
<comment type="subunit">
    <text evidence="5">Homodimer. Homodimerization may be required to stabilize the binding of ScpA to the Smc head domains. Component of a cohesin-like complex composed of ScpA, ScpB and the Smc homodimer, in which ScpA and ScpB bind to the head domain of Smc. The presence of the three proteins is required for the association of the complex with DNA.</text>
</comment>
<dbReference type="AlphaFoldDB" id="A0A2K2FH11"/>
<dbReference type="PIRSF" id="PIRSF019345">
    <property type="entry name" value="ScpB"/>
    <property type="match status" value="1"/>
</dbReference>
<evidence type="ECO:0000256" key="3">
    <source>
        <dbReference type="ARBA" id="ARBA00022829"/>
    </source>
</evidence>
<dbReference type="NCBIfam" id="TIGR00281">
    <property type="entry name" value="SMC-Scp complex subunit ScpB"/>
    <property type="match status" value="1"/>
</dbReference>
<dbReference type="Gene3D" id="1.10.10.10">
    <property type="entry name" value="Winged helix-like DNA-binding domain superfamily/Winged helix DNA-binding domain"/>
    <property type="match status" value="2"/>
</dbReference>
<feature type="compositionally biased region" description="Polar residues" evidence="6">
    <location>
        <begin position="179"/>
        <end position="190"/>
    </location>
</feature>
<dbReference type="GO" id="GO:0051304">
    <property type="term" value="P:chromosome separation"/>
    <property type="evidence" value="ECO:0007669"/>
    <property type="project" value="InterPro"/>
</dbReference>
<dbReference type="InterPro" id="IPR036388">
    <property type="entry name" value="WH-like_DNA-bd_sf"/>
</dbReference>
<evidence type="ECO:0000256" key="4">
    <source>
        <dbReference type="ARBA" id="ARBA00023306"/>
    </source>
</evidence>
<comment type="subcellular location">
    <subcellularLocation>
        <location evidence="5">Cytoplasm</location>
    </subcellularLocation>
    <text evidence="5">Associated with two foci at the outer edges of the nucleoid region in young cells, and at four foci within both cell halves in older cells.</text>
</comment>
<dbReference type="PANTHER" id="PTHR34298:SF2">
    <property type="entry name" value="SEGREGATION AND CONDENSATION PROTEIN B"/>
    <property type="match status" value="1"/>
</dbReference>
<evidence type="ECO:0000256" key="5">
    <source>
        <dbReference type="HAMAP-Rule" id="MF_01804"/>
    </source>
</evidence>
<evidence type="ECO:0000256" key="6">
    <source>
        <dbReference type="SAM" id="MobiDB-lite"/>
    </source>
</evidence>
<accession>A0A2K2FH11</accession>
<organism evidence="7 8">
    <name type="scientific">Clostridium thermosuccinogenes</name>
    <dbReference type="NCBI Taxonomy" id="84032"/>
    <lineage>
        <taxon>Bacteria</taxon>
        <taxon>Bacillati</taxon>
        <taxon>Bacillota</taxon>
        <taxon>Clostridia</taxon>
        <taxon>Eubacteriales</taxon>
        <taxon>Clostridiaceae</taxon>
        <taxon>Clostridium</taxon>
    </lineage>
</organism>
<dbReference type="HAMAP" id="MF_01804">
    <property type="entry name" value="ScpB"/>
    <property type="match status" value="1"/>
</dbReference>
<comment type="function">
    <text evidence="5">Participates in chromosomal partition during cell division. May act via the formation of a condensin-like complex containing Smc and ScpA that pull DNA away from mid-cell into both cell halves.</text>
</comment>
<evidence type="ECO:0000313" key="8">
    <source>
        <dbReference type="Proteomes" id="UP000236151"/>
    </source>
</evidence>
<dbReference type="KEGG" id="cthd:CDO33_07170"/>
<protein>
    <recommendedName>
        <fullName evidence="5">Segregation and condensation protein B</fullName>
    </recommendedName>
</protein>
<evidence type="ECO:0000313" key="7">
    <source>
        <dbReference type="EMBL" id="PNT98075.1"/>
    </source>
</evidence>
<sequence length="210" mass="23462">MDIREIESVVEGLLFAAGDPLPLEKIADITGVDRKTTKLILSNMMINYQNSRRGIIIREINGSYQLCTRPEHHDYIKKLFEPRQKQGLSQAAFETLAIIAYNSPITRAGIENIRGVNSDSAIAKLIERNLIREAGRMDSPGKPVLYETTDEFLRCFGFRSLADLPRTEMNELESVPPAQESSSRENPTGDNTHDESASNEISSEGNPPKE</sequence>